<organism evidence="2 3">
    <name type="scientific">Aromatoleum toluolicum</name>
    <dbReference type="NCBI Taxonomy" id="90060"/>
    <lineage>
        <taxon>Bacteria</taxon>
        <taxon>Pseudomonadati</taxon>
        <taxon>Pseudomonadota</taxon>
        <taxon>Betaproteobacteria</taxon>
        <taxon>Rhodocyclales</taxon>
        <taxon>Rhodocyclaceae</taxon>
        <taxon>Aromatoleum</taxon>
    </lineage>
</organism>
<keyword evidence="3" id="KW-1185">Reference proteome</keyword>
<evidence type="ECO:0000313" key="2">
    <source>
        <dbReference type="EMBL" id="NMF99310.1"/>
    </source>
</evidence>
<dbReference type="RefSeq" id="WP_169141914.1">
    <property type="nucleotide sequence ID" value="NZ_WTVS01000042.1"/>
</dbReference>
<protein>
    <submittedName>
        <fullName evidence="2">Hemerythrin domain-containing protein</fullName>
    </submittedName>
</protein>
<dbReference type="PANTHER" id="PTHR39966:SF1">
    <property type="entry name" value="HEMERYTHRIN-LIKE DOMAIN-CONTAINING PROTEIN"/>
    <property type="match status" value="1"/>
</dbReference>
<evidence type="ECO:0000313" key="3">
    <source>
        <dbReference type="Proteomes" id="UP000634522"/>
    </source>
</evidence>
<dbReference type="Gene3D" id="1.20.120.520">
    <property type="entry name" value="nmb1532 protein domain like"/>
    <property type="match status" value="1"/>
</dbReference>
<proteinExistence type="predicted"/>
<dbReference type="Proteomes" id="UP000634522">
    <property type="component" value="Unassembled WGS sequence"/>
</dbReference>
<reference evidence="2 3" key="1">
    <citation type="submission" date="2019-12" db="EMBL/GenBank/DDBJ databases">
        <title>Comparative genomics gives insights into the taxonomy of the Azoarcus-Aromatoleum group and reveals separate origins of nif in the plant-associated Azoarcus and non-plant-associated Aromatoleum sub-groups.</title>
        <authorList>
            <person name="Lafos M."/>
            <person name="Maluk M."/>
            <person name="Batista M."/>
            <person name="Junghare M."/>
            <person name="Carmona M."/>
            <person name="Faoro H."/>
            <person name="Cruz L.M."/>
            <person name="Battistoni F."/>
            <person name="De Souza E."/>
            <person name="Pedrosa F."/>
            <person name="Chen W.-M."/>
            <person name="Poole P.S."/>
            <person name="Dixon R.A."/>
            <person name="James E.K."/>
        </authorList>
    </citation>
    <scope>NUCLEOTIDE SEQUENCE [LARGE SCALE GENOMIC DNA]</scope>
    <source>
        <strain evidence="2 3">T</strain>
    </source>
</reference>
<dbReference type="CDD" id="cd12108">
    <property type="entry name" value="Hr-like"/>
    <property type="match status" value="1"/>
</dbReference>
<dbReference type="PANTHER" id="PTHR39966">
    <property type="entry name" value="BLL2471 PROTEIN-RELATED"/>
    <property type="match status" value="1"/>
</dbReference>
<dbReference type="InterPro" id="IPR012312">
    <property type="entry name" value="Hemerythrin-like"/>
</dbReference>
<sequence length="193" mass="21256">MKALDIIHDEHRALGAVLQAFGFVLDAIRDGRFEPDFALLAAMIEYITQVPDKLHHPKEDDYLFVKMRERIPASAALLDQLEADHAEGARRTAALRGALVHYQGVGAAAFPEFEATARTYLAASWRHVSREEIELLPMARTGLAAEDWAEIDAAFEANKDPWSGPTGEFRTLFSRIVNMVPAPYGVGAGARAV</sequence>
<dbReference type="Pfam" id="PF01814">
    <property type="entry name" value="Hemerythrin"/>
    <property type="match status" value="1"/>
</dbReference>
<dbReference type="EMBL" id="WTVS01000042">
    <property type="protein sequence ID" value="NMF99310.1"/>
    <property type="molecule type" value="Genomic_DNA"/>
</dbReference>
<feature type="domain" description="Hemerythrin-like" evidence="1">
    <location>
        <begin position="4"/>
        <end position="139"/>
    </location>
</feature>
<evidence type="ECO:0000259" key="1">
    <source>
        <dbReference type="Pfam" id="PF01814"/>
    </source>
</evidence>
<name>A0ABX1NJG2_9RHOO</name>
<gene>
    <name evidence="2" type="ORF">GPA27_18175</name>
</gene>
<comment type="caution">
    <text evidence="2">The sequence shown here is derived from an EMBL/GenBank/DDBJ whole genome shotgun (WGS) entry which is preliminary data.</text>
</comment>
<accession>A0ABX1NJG2</accession>